<evidence type="ECO:0008006" key="3">
    <source>
        <dbReference type="Google" id="ProtNLM"/>
    </source>
</evidence>
<keyword evidence="2" id="KW-1185">Reference proteome</keyword>
<dbReference type="Proteomes" id="UP000294911">
    <property type="component" value="Unassembled WGS sequence"/>
</dbReference>
<name>A0A4R2Q2S3_9PSEU</name>
<dbReference type="EMBL" id="SLXQ01000024">
    <property type="protein sequence ID" value="TCP42084.1"/>
    <property type="molecule type" value="Genomic_DNA"/>
</dbReference>
<proteinExistence type="predicted"/>
<evidence type="ECO:0000313" key="1">
    <source>
        <dbReference type="EMBL" id="TCP42084.1"/>
    </source>
</evidence>
<reference evidence="1 2" key="1">
    <citation type="submission" date="2019-03" db="EMBL/GenBank/DDBJ databases">
        <title>Genomic Encyclopedia of Type Strains, Phase IV (KMG-IV): sequencing the most valuable type-strain genomes for metagenomic binning, comparative biology and taxonomic classification.</title>
        <authorList>
            <person name="Goeker M."/>
        </authorList>
    </citation>
    <scope>NUCLEOTIDE SEQUENCE [LARGE SCALE GENOMIC DNA]</scope>
    <source>
        <strain evidence="1 2">DSM 45765</strain>
    </source>
</reference>
<protein>
    <recommendedName>
        <fullName evidence="3">Peptidase C39-like domain-containing protein</fullName>
    </recommendedName>
</protein>
<evidence type="ECO:0000313" key="2">
    <source>
        <dbReference type="Proteomes" id="UP000294911"/>
    </source>
</evidence>
<dbReference type="AlphaFoldDB" id="A0A4R2Q2S3"/>
<organism evidence="1 2">
    <name type="scientific">Tamaricihabitans halophyticus</name>
    <dbReference type="NCBI Taxonomy" id="1262583"/>
    <lineage>
        <taxon>Bacteria</taxon>
        <taxon>Bacillati</taxon>
        <taxon>Actinomycetota</taxon>
        <taxon>Actinomycetes</taxon>
        <taxon>Pseudonocardiales</taxon>
        <taxon>Pseudonocardiaceae</taxon>
        <taxon>Tamaricihabitans</taxon>
    </lineage>
</organism>
<sequence length="133" mass="14969">MGELLAFALDWGCYTVERSGKVHGLIYKPFMSWISAQFGFHCELVEHTPLRLSAQEVRSWQVMIASVSPEIREPGVQQPQRGGHLVLVYGVDNGVVRFHNLSGYSHNSDSASLPLRVFERFHANRGMLIRATS</sequence>
<accession>A0A4R2Q2S3</accession>
<gene>
    <name evidence="1" type="ORF">EV191_12450</name>
</gene>
<comment type="caution">
    <text evidence="1">The sequence shown here is derived from an EMBL/GenBank/DDBJ whole genome shotgun (WGS) entry which is preliminary data.</text>
</comment>